<comment type="caution">
    <text evidence="1">The sequence shown here is derived from an EMBL/GenBank/DDBJ whole genome shotgun (WGS) entry which is preliminary data.</text>
</comment>
<evidence type="ECO:0000313" key="1">
    <source>
        <dbReference type="EMBL" id="GAA3635556.1"/>
    </source>
</evidence>
<proteinExistence type="predicted"/>
<name>A0ABP7AMH6_9ACTN</name>
<sequence>MSAGEPRVQDAVGLDCSAGCSTARPYIRTVSAIRGDGAPVTVAAGWPPFVVEVLLRTLADTEQPMLITRTGRQTVSP</sequence>
<dbReference type="Proteomes" id="UP001501490">
    <property type="component" value="Unassembled WGS sequence"/>
</dbReference>
<protein>
    <submittedName>
        <fullName evidence="1">Uncharacterized protein</fullName>
    </submittedName>
</protein>
<keyword evidence="2" id="KW-1185">Reference proteome</keyword>
<reference evidence="2" key="1">
    <citation type="journal article" date="2019" name="Int. J. Syst. Evol. Microbiol.">
        <title>The Global Catalogue of Microorganisms (GCM) 10K type strain sequencing project: providing services to taxonomists for standard genome sequencing and annotation.</title>
        <authorList>
            <consortium name="The Broad Institute Genomics Platform"/>
            <consortium name="The Broad Institute Genome Sequencing Center for Infectious Disease"/>
            <person name="Wu L."/>
            <person name="Ma J."/>
        </authorList>
    </citation>
    <scope>NUCLEOTIDE SEQUENCE [LARGE SCALE GENOMIC DNA]</scope>
    <source>
        <strain evidence="2">JCM 16929</strain>
    </source>
</reference>
<dbReference type="EMBL" id="BAABAB010000036">
    <property type="protein sequence ID" value="GAA3635556.1"/>
    <property type="molecule type" value="Genomic_DNA"/>
</dbReference>
<organism evidence="1 2">
    <name type="scientific">Microlunatus ginsengisoli</name>
    <dbReference type="NCBI Taxonomy" id="363863"/>
    <lineage>
        <taxon>Bacteria</taxon>
        <taxon>Bacillati</taxon>
        <taxon>Actinomycetota</taxon>
        <taxon>Actinomycetes</taxon>
        <taxon>Propionibacteriales</taxon>
        <taxon>Propionibacteriaceae</taxon>
        <taxon>Microlunatus</taxon>
    </lineage>
</organism>
<evidence type="ECO:0000313" key="2">
    <source>
        <dbReference type="Proteomes" id="UP001501490"/>
    </source>
</evidence>
<accession>A0ABP7AMH6</accession>
<gene>
    <name evidence="1" type="ORF">GCM10022236_42760</name>
</gene>